<organism evidence="1 2">
    <name type="scientific">Richelia sinica FACHB-800</name>
    <dbReference type="NCBI Taxonomy" id="1357546"/>
    <lineage>
        <taxon>Bacteria</taxon>
        <taxon>Bacillati</taxon>
        <taxon>Cyanobacteriota</taxon>
        <taxon>Cyanophyceae</taxon>
        <taxon>Nostocales</taxon>
        <taxon>Nostocaceae</taxon>
        <taxon>Richelia</taxon>
    </lineage>
</organism>
<keyword evidence="2" id="KW-1185">Reference proteome</keyword>
<evidence type="ECO:0000313" key="1">
    <source>
        <dbReference type="EMBL" id="QXE24056.1"/>
    </source>
</evidence>
<proteinExistence type="predicted"/>
<evidence type="ECO:0000313" key="2">
    <source>
        <dbReference type="Proteomes" id="UP000683511"/>
    </source>
</evidence>
<gene>
    <name evidence="1" type="ORF">B6N60_02759</name>
</gene>
<name>A0A975T9X3_9NOST</name>
<accession>A0A975T9X3</accession>
<protein>
    <submittedName>
        <fullName evidence="1">Uncharacterized protein</fullName>
    </submittedName>
</protein>
<sequence>MPFIENKFTSFYLLSMQFLHHCLASNPKVLLGSIKLTY</sequence>
<dbReference type="KEGG" id="rsin:B6N60_02759"/>
<dbReference type="EMBL" id="CP021056">
    <property type="protein sequence ID" value="QXE24056.1"/>
    <property type="molecule type" value="Genomic_DNA"/>
</dbReference>
<dbReference type="Proteomes" id="UP000683511">
    <property type="component" value="Chromosome"/>
</dbReference>
<dbReference type="AlphaFoldDB" id="A0A975T9X3"/>
<reference evidence="1" key="1">
    <citation type="submission" date="2017-04" db="EMBL/GenBank/DDBJ databases">
        <title>Genome deletions in a multicellular cyanobacterial endosymbiont for morphological adaptation in marine diatoms.</title>
        <authorList>
            <person name="Wang Y."/>
            <person name="Gao H."/>
            <person name="Li R."/>
            <person name="Xu X."/>
        </authorList>
    </citation>
    <scope>NUCLEOTIDE SEQUENCE</scope>
    <source>
        <strain evidence="1">FACHB 800</strain>
    </source>
</reference>